<evidence type="ECO:0000313" key="1">
    <source>
        <dbReference type="EMBL" id="AAX07963.1"/>
    </source>
</evidence>
<dbReference type="EMBL" id="AY780364">
    <property type="protein sequence ID" value="AAX07963.1"/>
    <property type="molecule type" value="Genomic_DNA"/>
</dbReference>
<protein>
    <submittedName>
        <fullName evidence="1">Orf56</fullName>
    </submittedName>
</protein>
<proteinExistence type="predicted"/>
<name>Q3L0R8_9CAUD</name>
<accession>Q3L0R8</accession>
<sequence>MVNLGRTWWDDWSHPICVYHRKVLVRRGKNERFNCPNCYCSDTYFGCMGGKGPISE</sequence>
<organism evidence="1">
    <name type="scientific">Lactobacillus rhamnosus Lc-Nu-like prophage</name>
    <dbReference type="NCBI Taxonomy" id="313599"/>
    <lineage>
        <taxon>Viruses</taxon>
        <taxon>Duplodnaviria</taxon>
        <taxon>Heunggongvirae</taxon>
        <taxon>Uroviricota</taxon>
        <taxon>Caudoviricetes</taxon>
    </lineage>
</organism>
<reference evidence="1" key="1">
    <citation type="submission" date="2004-10" db="EMBL/GenBank/DDBJ databases">
        <title>Phage Lc-Nu-related sequence of Lactobacillus rhamnosus strain 1/3.</title>
        <authorList>
            <person name="Haapaniemi K."/>
            <person name="Alatossava T."/>
        </authorList>
    </citation>
    <scope>NUCLEOTIDE SEQUENCE</scope>
    <source>
        <strain evidence="1">1/3</strain>
    </source>
</reference>